<evidence type="ECO:0000313" key="8">
    <source>
        <dbReference type="EMBL" id="KAL1556347.1"/>
    </source>
</evidence>
<dbReference type="Gene3D" id="3.30.70.330">
    <property type="match status" value="2"/>
</dbReference>
<evidence type="ECO:0000256" key="6">
    <source>
        <dbReference type="SAM" id="MobiDB-lite"/>
    </source>
</evidence>
<dbReference type="PROSITE" id="PS50102">
    <property type="entry name" value="RRM"/>
    <property type="match status" value="2"/>
</dbReference>
<feature type="region of interest" description="Disordered" evidence="6">
    <location>
        <begin position="84"/>
        <end position="174"/>
    </location>
</feature>
<keyword evidence="4" id="KW-0539">Nucleus</keyword>
<keyword evidence="9" id="KW-1185">Reference proteome</keyword>
<feature type="region of interest" description="Disordered" evidence="6">
    <location>
        <begin position="1"/>
        <end position="25"/>
    </location>
</feature>
<dbReference type="InterPro" id="IPR012677">
    <property type="entry name" value="Nucleotide-bd_a/b_plait_sf"/>
</dbReference>
<comment type="similarity">
    <text evidence="2">Belongs to the RRM RBM34 family.</text>
</comment>
<evidence type="ECO:0000256" key="5">
    <source>
        <dbReference type="PROSITE-ProRule" id="PRU00176"/>
    </source>
</evidence>
<evidence type="ECO:0000259" key="7">
    <source>
        <dbReference type="PROSITE" id="PS50102"/>
    </source>
</evidence>
<comment type="subcellular location">
    <subcellularLocation>
        <location evidence="1">Nucleus</location>
        <location evidence="1">Nucleolus</location>
    </subcellularLocation>
</comment>
<dbReference type="GO" id="GO:0003723">
    <property type="term" value="F:RNA binding"/>
    <property type="evidence" value="ECO:0007669"/>
    <property type="project" value="UniProtKB-UniRule"/>
</dbReference>
<dbReference type="InterPro" id="IPR000504">
    <property type="entry name" value="RRM_dom"/>
</dbReference>
<gene>
    <name evidence="8" type="ORF">AAHA92_11990</name>
</gene>
<dbReference type="SUPFAM" id="SSF54928">
    <property type="entry name" value="RNA-binding domain, RBD"/>
    <property type="match status" value="2"/>
</dbReference>
<organism evidence="8 9">
    <name type="scientific">Salvia divinorum</name>
    <name type="common">Maria pastora</name>
    <name type="synonym">Diviner's sage</name>
    <dbReference type="NCBI Taxonomy" id="28513"/>
    <lineage>
        <taxon>Eukaryota</taxon>
        <taxon>Viridiplantae</taxon>
        <taxon>Streptophyta</taxon>
        <taxon>Embryophyta</taxon>
        <taxon>Tracheophyta</taxon>
        <taxon>Spermatophyta</taxon>
        <taxon>Magnoliopsida</taxon>
        <taxon>eudicotyledons</taxon>
        <taxon>Gunneridae</taxon>
        <taxon>Pentapetalae</taxon>
        <taxon>asterids</taxon>
        <taxon>lamiids</taxon>
        <taxon>Lamiales</taxon>
        <taxon>Lamiaceae</taxon>
        <taxon>Nepetoideae</taxon>
        <taxon>Mentheae</taxon>
        <taxon>Salviinae</taxon>
        <taxon>Salvia</taxon>
        <taxon>Salvia subgen. Calosphace</taxon>
    </lineage>
</organism>
<accession>A0ABD1HJH8</accession>
<feature type="domain" description="RRM" evidence="7">
    <location>
        <begin position="335"/>
        <end position="416"/>
    </location>
</feature>
<dbReference type="CDD" id="cd12394">
    <property type="entry name" value="RRM1_RBM34"/>
    <property type="match status" value="1"/>
</dbReference>
<dbReference type="GO" id="GO:0005730">
    <property type="term" value="C:nucleolus"/>
    <property type="evidence" value="ECO:0007669"/>
    <property type="project" value="UniProtKB-SubCell"/>
</dbReference>
<keyword evidence="3 5" id="KW-0694">RNA-binding</keyword>
<dbReference type="Proteomes" id="UP001567538">
    <property type="component" value="Unassembled WGS sequence"/>
</dbReference>
<proteinExistence type="inferred from homology"/>
<protein>
    <submittedName>
        <fullName evidence="8">RNA-binding protein 34</fullName>
    </submittedName>
</protein>
<dbReference type="PANTHER" id="PTHR23236:SF25">
    <property type="entry name" value="RNA-BINDING PROTEIN 34"/>
    <property type="match status" value="1"/>
</dbReference>
<feature type="compositionally biased region" description="Basic and acidic residues" evidence="6">
    <location>
        <begin position="147"/>
        <end position="160"/>
    </location>
</feature>
<feature type="region of interest" description="Disordered" evidence="6">
    <location>
        <begin position="415"/>
        <end position="440"/>
    </location>
</feature>
<dbReference type="InterPro" id="IPR034221">
    <property type="entry name" value="RBM34_RRM2"/>
</dbReference>
<name>A0ABD1HJH8_SALDI</name>
<feature type="domain" description="RRM" evidence="7">
    <location>
        <begin position="224"/>
        <end position="318"/>
    </location>
</feature>
<evidence type="ECO:0000256" key="3">
    <source>
        <dbReference type="ARBA" id="ARBA00022884"/>
    </source>
</evidence>
<dbReference type="Pfam" id="PF00076">
    <property type="entry name" value="RRM_1"/>
    <property type="match status" value="2"/>
</dbReference>
<evidence type="ECO:0000313" key="9">
    <source>
        <dbReference type="Proteomes" id="UP001567538"/>
    </source>
</evidence>
<dbReference type="CDD" id="cd12395">
    <property type="entry name" value="RRM2_RBM34"/>
    <property type="match status" value="1"/>
</dbReference>
<reference evidence="8 9" key="1">
    <citation type="submission" date="2024-06" db="EMBL/GenBank/DDBJ databases">
        <title>A chromosome level genome sequence of Diviner's sage (Salvia divinorum).</title>
        <authorList>
            <person name="Ford S.A."/>
            <person name="Ro D.-K."/>
            <person name="Ness R.W."/>
            <person name="Phillips M.A."/>
        </authorList>
    </citation>
    <scope>NUCLEOTIDE SEQUENCE [LARGE SCALE GENOMIC DNA]</scope>
    <source>
        <strain evidence="8">SAF-2024a</strain>
        <tissue evidence="8">Leaf</tissue>
    </source>
</reference>
<evidence type="ECO:0000256" key="1">
    <source>
        <dbReference type="ARBA" id="ARBA00004604"/>
    </source>
</evidence>
<evidence type="ECO:0000256" key="2">
    <source>
        <dbReference type="ARBA" id="ARBA00007077"/>
    </source>
</evidence>
<sequence>MAKKHKNPLKNGASNDFSESNDASNSSTVFKTLFGEVPGQDPAASSLFSDNNPFHRKFLKTQSPIEESRLGLAGKEHIDAEYEANLEDSEFSEAKKPKKRKKEKAEREISDFDGEEVEEKSKKLKTAKRKEGENNEKSNLVSESEEIVEKDYEGNGDKNEKKKKKRKRDEVEAEYEAKRYGVNDEIDESKGLNNVVGEKRKKMENPEDMMVSKEGFDDEGKLLRTIFVGNLPLKLKKKEIAKEFSKFGEVESVRIRSVPIVDGKMPRKGAVILKKINENGNSVNAYVVFKTEESAQASLAHNMAVVGGNHIRIDRACPPRKKLKGDNPLLYENKRTVFLGNLPFDVKDEEIYQLFSNIKNLEISVEAVRVIRDPGSSLGKGIAYVLFKTVDAANMALKKRNLWIRNRELRLSHAKPADSSLKRMNASEPQSNIATKSRKMDGGYKELAKADVSYQGLHASKSGGQKKVRTKVNILSAKSKPQPAKEKSSGTKKRPAVAARKEKALRAASASKVAGTKRKLGNPSPQSGGQKKKARTFR</sequence>
<feature type="region of interest" description="Disordered" evidence="6">
    <location>
        <begin position="457"/>
        <end position="538"/>
    </location>
</feature>
<dbReference type="AlphaFoldDB" id="A0ABD1HJH8"/>
<dbReference type="PANTHER" id="PTHR23236">
    <property type="entry name" value="EUKARYOTIC TRANSLATION INITIATION FACTOR 4B/4H"/>
    <property type="match status" value="1"/>
</dbReference>
<comment type="caution">
    <text evidence="8">The sequence shown here is derived from an EMBL/GenBank/DDBJ whole genome shotgun (WGS) entry which is preliminary data.</text>
</comment>
<dbReference type="SMART" id="SM00360">
    <property type="entry name" value="RRM"/>
    <property type="match status" value="2"/>
</dbReference>
<feature type="compositionally biased region" description="Polar residues" evidence="6">
    <location>
        <begin position="12"/>
        <end position="25"/>
    </location>
</feature>
<evidence type="ECO:0000256" key="4">
    <source>
        <dbReference type="ARBA" id="ARBA00023242"/>
    </source>
</evidence>
<dbReference type="EMBL" id="JBEAFC010000005">
    <property type="protein sequence ID" value="KAL1556347.1"/>
    <property type="molecule type" value="Genomic_DNA"/>
</dbReference>
<dbReference type="InterPro" id="IPR035979">
    <property type="entry name" value="RBD_domain_sf"/>
</dbReference>